<evidence type="ECO:0000256" key="1">
    <source>
        <dbReference type="SAM" id="MobiDB-lite"/>
    </source>
</evidence>
<dbReference type="EnsemblPlants" id="ONIVA08G13270.1">
    <property type="protein sequence ID" value="ONIVA08G13270.1"/>
    <property type="gene ID" value="ONIVA08G13270"/>
</dbReference>
<sequence length="154" mass="16651">MEALRQKALKAEASAEKDAERFTQGMVKATESTKTACRTLRLALNDMGERVQGVPREDASVFDFSEWTQQAGGAQFGCEHVAEFPNFAKGGWEVSCQDVSLALCAWRKQFGQKDGRSTTKARLLEQLAKAEAANQGEEAAAGEGGGDAQDHPEL</sequence>
<feature type="region of interest" description="Disordered" evidence="1">
    <location>
        <begin position="130"/>
        <end position="154"/>
    </location>
</feature>
<protein>
    <submittedName>
        <fullName evidence="2">Uncharacterized protein</fullName>
    </submittedName>
</protein>
<proteinExistence type="predicted"/>
<dbReference type="AlphaFoldDB" id="A0A0E0IB11"/>
<dbReference type="HOGENOM" id="CLU_1654994_0_0_1"/>
<evidence type="ECO:0000313" key="2">
    <source>
        <dbReference type="EnsemblPlants" id="ONIVA08G13270.1"/>
    </source>
</evidence>
<reference evidence="2" key="2">
    <citation type="submission" date="2018-04" db="EMBL/GenBank/DDBJ databases">
        <title>OnivRS2 (Oryza nivara Reference Sequence Version 2).</title>
        <authorList>
            <person name="Zhang J."/>
            <person name="Kudrna D."/>
            <person name="Lee S."/>
            <person name="Talag J."/>
            <person name="Rajasekar S."/>
            <person name="Welchert J."/>
            <person name="Hsing Y.-I."/>
            <person name="Wing R.A."/>
        </authorList>
    </citation>
    <scope>NUCLEOTIDE SEQUENCE [LARGE SCALE GENOMIC DNA]</scope>
    <source>
        <strain evidence="2">SL10</strain>
    </source>
</reference>
<feature type="compositionally biased region" description="Low complexity" evidence="1">
    <location>
        <begin position="130"/>
        <end position="141"/>
    </location>
</feature>
<organism evidence="2">
    <name type="scientific">Oryza nivara</name>
    <name type="common">Indian wild rice</name>
    <name type="synonym">Oryza sativa f. spontanea</name>
    <dbReference type="NCBI Taxonomy" id="4536"/>
    <lineage>
        <taxon>Eukaryota</taxon>
        <taxon>Viridiplantae</taxon>
        <taxon>Streptophyta</taxon>
        <taxon>Embryophyta</taxon>
        <taxon>Tracheophyta</taxon>
        <taxon>Spermatophyta</taxon>
        <taxon>Magnoliopsida</taxon>
        <taxon>Liliopsida</taxon>
        <taxon>Poales</taxon>
        <taxon>Poaceae</taxon>
        <taxon>BOP clade</taxon>
        <taxon>Oryzoideae</taxon>
        <taxon>Oryzeae</taxon>
        <taxon>Oryzinae</taxon>
        <taxon>Oryza</taxon>
    </lineage>
</organism>
<reference evidence="2" key="1">
    <citation type="submission" date="2015-04" db="UniProtKB">
        <authorList>
            <consortium name="EnsemblPlants"/>
        </authorList>
    </citation>
    <scope>IDENTIFICATION</scope>
    <source>
        <strain evidence="2">SL10</strain>
    </source>
</reference>
<keyword evidence="3" id="KW-1185">Reference proteome</keyword>
<evidence type="ECO:0000313" key="3">
    <source>
        <dbReference type="Proteomes" id="UP000006591"/>
    </source>
</evidence>
<dbReference type="Gramene" id="ONIVA08G13270.1">
    <property type="protein sequence ID" value="ONIVA08G13270.1"/>
    <property type="gene ID" value="ONIVA08G13270"/>
</dbReference>
<dbReference type="OMA" id="DWEFSAQ"/>
<dbReference type="Proteomes" id="UP000006591">
    <property type="component" value="Chromosome 8"/>
</dbReference>
<accession>A0A0E0IB11</accession>
<name>A0A0E0IB11_ORYNI</name>